<keyword evidence="2" id="KW-0378">Hydrolase</keyword>
<keyword evidence="2" id="KW-0547">Nucleotide-binding</keyword>
<organism evidence="2 3">
    <name type="scientific">Borreliella yangtzensis</name>
    <dbReference type="NCBI Taxonomy" id="683292"/>
    <lineage>
        <taxon>Bacteria</taxon>
        <taxon>Pseudomonadati</taxon>
        <taxon>Spirochaetota</taxon>
        <taxon>Spirochaetia</taxon>
        <taxon>Spirochaetales</taxon>
        <taxon>Borreliaceae</taxon>
        <taxon>Borreliella</taxon>
    </lineage>
</organism>
<keyword evidence="2" id="KW-0347">Helicase</keyword>
<evidence type="ECO:0000313" key="2">
    <source>
        <dbReference type="EMBL" id="MBB6043427.1"/>
    </source>
</evidence>
<accession>A0ABR6PAX3</accession>
<feature type="domain" description="SF4 helicase" evidence="1">
    <location>
        <begin position="1"/>
        <end position="30"/>
    </location>
</feature>
<gene>
    <name evidence="2" type="ORF">HNP68_001049</name>
</gene>
<dbReference type="Pfam" id="PF03796">
    <property type="entry name" value="DnaB_C"/>
    <property type="match status" value="1"/>
</dbReference>
<comment type="caution">
    <text evidence="2">The sequence shown here is derived from an EMBL/GenBank/DDBJ whole genome shotgun (WGS) entry which is preliminary data.</text>
</comment>
<evidence type="ECO:0000313" key="3">
    <source>
        <dbReference type="Proteomes" id="UP000555838"/>
    </source>
</evidence>
<name>A0ABR6PAX3_9SPIR</name>
<dbReference type="InterPro" id="IPR027417">
    <property type="entry name" value="P-loop_NTPase"/>
</dbReference>
<evidence type="ECO:0000259" key="1">
    <source>
        <dbReference type="Pfam" id="PF03796"/>
    </source>
</evidence>
<dbReference type="EMBL" id="JACHFG010000008">
    <property type="protein sequence ID" value="MBB6043427.1"/>
    <property type="molecule type" value="Genomic_DNA"/>
</dbReference>
<reference evidence="2 3" key="1">
    <citation type="submission" date="2020-08" db="EMBL/GenBank/DDBJ databases">
        <title>Genomic Encyclopedia of Type Strains, Phase IV (KMG-IV): sequencing the most valuable type-strain genomes for metagenomic binning, comparative biology and taxonomic classification.</title>
        <authorList>
            <person name="Goeker M."/>
        </authorList>
    </citation>
    <scope>NUCLEOTIDE SEQUENCE [LARGE SCALE GENOMIC DNA]</scope>
    <source>
        <strain evidence="2 3">DSM 24625</strain>
    </source>
</reference>
<protein>
    <submittedName>
        <fullName evidence="2">Replicative DNA helicase</fullName>
    </submittedName>
</protein>
<dbReference type="Proteomes" id="UP000555838">
    <property type="component" value="Unassembled WGS sequence"/>
</dbReference>
<proteinExistence type="predicted"/>
<keyword evidence="3" id="KW-1185">Reference proteome</keyword>
<dbReference type="GO" id="GO:0004386">
    <property type="term" value="F:helicase activity"/>
    <property type="evidence" value="ECO:0007669"/>
    <property type="project" value="UniProtKB-KW"/>
</dbReference>
<dbReference type="InterPro" id="IPR007694">
    <property type="entry name" value="DNA_helicase_DnaB-like_C"/>
</dbReference>
<dbReference type="Gene3D" id="3.40.50.300">
    <property type="entry name" value="P-loop containing nucleotide triphosphate hydrolases"/>
    <property type="match status" value="1"/>
</dbReference>
<sequence>MAALRESRALEQDADIVIFLYQENEGYKENTSILINTLVKVKVG</sequence>
<keyword evidence="2" id="KW-0067">ATP-binding</keyword>